<dbReference type="AlphaFoldDB" id="A0A1G2IG18"/>
<dbReference type="InterPro" id="IPR027417">
    <property type="entry name" value="P-loop_NTPase"/>
</dbReference>
<protein>
    <recommendedName>
        <fullName evidence="3">Adenylate kinase</fullName>
    </recommendedName>
</protein>
<evidence type="ECO:0000313" key="1">
    <source>
        <dbReference type="EMBL" id="OGZ73719.1"/>
    </source>
</evidence>
<dbReference type="EMBL" id="MHOZ01000019">
    <property type="protein sequence ID" value="OGZ73719.1"/>
    <property type="molecule type" value="Genomic_DNA"/>
</dbReference>
<dbReference type="Proteomes" id="UP000178826">
    <property type="component" value="Unassembled WGS sequence"/>
</dbReference>
<dbReference type="Pfam" id="PF13238">
    <property type="entry name" value="AAA_18"/>
    <property type="match status" value="1"/>
</dbReference>
<organism evidence="1 2">
    <name type="scientific">Candidatus Staskawiczbacteria bacterium RIFCSPLOWO2_01_FULL_37_25b</name>
    <dbReference type="NCBI Taxonomy" id="1802213"/>
    <lineage>
        <taxon>Bacteria</taxon>
        <taxon>Candidatus Staskawicziibacteriota</taxon>
    </lineage>
</organism>
<sequence length="169" mass="19351">MAKHVLIIGPSGSGKTYISAMLRRQGTNAPDADLIGGLSGWFGAGERQVTYPENADKEFLDNHEFLWDRNFLSKFLQEQQNDVYLFGMSGNVFDMIDLFDKVYFLKTSPEILAQRLRHESRENPMGRTDFQLQNTLNWGKKIEEEAKKLNIEMIDANQTPKQIFSAISK</sequence>
<reference evidence="1 2" key="1">
    <citation type="journal article" date="2016" name="Nat. Commun.">
        <title>Thousands of microbial genomes shed light on interconnected biogeochemical processes in an aquifer system.</title>
        <authorList>
            <person name="Anantharaman K."/>
            <person name="Brown C.T."/>
            <person name="Hug L.A."/>
            <person name="Sharon I."/>
            <person name="Castelle C.J."/>
            <person name="Probst A.J."/>
            <person name="Thomas B.C."/>
            <person name="Singh A."/>
            <person name="Wilkins M.J."/>
            <person name="Karaoz U."/>
            <person name="Brodie E.L."/>
            <person name="Williams K.H."/>
            <person name="Hubbard S.S."/>
            <person name="Banfield J.F."/>
        </authorList>
    </citation>
    <scope>NUCLEOTIDE SEQUENCE [LARGE SCALE GENOMIC DNA]</scope>
</reference>
<gene>
    <name evidence="1" type="ORF">A2998_03615</name>
</gene>
<dbReference type="Gene3D" id="3.40.50.300">
    <property type="entry name" value="P-loop containing nucleotide triphosphate hydrolases"/>
    <property type="match status" value="1"/>
</dbReference>
<evidence type="ECO:0008006" key="3">
    <source>
        <dbReference type="Google" id="ProtNLM"/>
    </source>
</evidence>
<name>A0A1G2IG18_9BACT</name>
<evidence type="ECO:0000313" key="2">
    <source>
        <dbReference type="Proteomes" id="UP000178826"/>
    </source>
</evidence>
<proteinExistence type="predicted"/>
<accession>A0A1G2IG18</accession>
<comment type="caution">
    <text evidence="1">The sequence shown here is derived from an EMBL/GenBank/DDBJ whole genome shotgun (WGS) entry which is preliminary data.</text>
</comment>
<dbReference type="SUPFAM" id="SSF52540">
    <property type="entry name" value="P-loop containing nucleoside triphosphate hydrolases"/>
    <property type="match status" value="1"/>
</dbReference>